<evidence type="ECO:0000313" key="5">
    <source>
        <dbReference type="EMBL" id="KAL3283735.1"/>
    </source>
</evidence>
<feature type="binding site" evidence="3">
    <location>
        <position position="54"/>
    </location>
    <ligand>
        <name>Zn(2+)</name>
        <dbReference type="ChEBI" id="CHEBI:29105"/>
        <label>1</label>
    </ligand>
</feature>
<keyword evidence="6" id="KW-1185">Reference proteome</keyword>
<dbReference type="SUPFAM" id="SSF109604">
    <property type="entry name" value="HD-domain/PDEase-like"/>
    <property type="match status" value="1"/>
</dbReference>
<dbReference type="Pfam" id="PF00233">
    <property type="entry name" value="PDEase_I"/>
    <property type="match status" value="1"/>
</dbReference>
<feature type="domain" description="PDEase" evidence="4">
    <location>
        <begin position="1"/>
        <end position="207"/>
    </location>
</feature>
<organism evidence="5 6">
    <name type="scientific">Cryptolaemus montrouzieri</name>
    <dbReference type="NCBI Taxonomy" id="559131"/>
    <lineage>
        <taxon>Eukaryota</taxon>
        <taxon>Metazoa</taxon>
        <taxon>Ecdysozoa</taxon>
        <taxon>Arthropoda</taxon>
        <taxon>Hexapoda</taxon>
        <taxon>Insecta</taxon>
        <taxon>Pterygota</taxon>
        <taxon>Neoptera</taxon>
        <taxon>Endopterygota</taxon>
        <taxon>Coleoptera</taxon>
        <taxon>Polyphaga</taxon>
        <taxon>Cucujiformia</taxon>
        <taxon>Coccinelloidea</taxon>
        <taxon>Coccinellidae</taxon>
        <taxon>Scymninae</taxon>
        <taxon>Scymnini</taxon>
        <taxon>Cryptolaemus</taxon>
    </lineage>
</organism>
<evidence type="ECO:0000256" key="2">
    <source>
        <dbReference type="ARBA" id="ARBA00022801"/>
    </source>
</evidence>
<dbReference type="InterPro" id="IPR023088">
    <property type="entry name" value="PDEase"/>
</dbReference>
<dbReference type="AlphaFoldDB" id="A0ABD2NYM2"/>
<evidence type="ECO:0000256" key="3">
    <source>
        <dbReference type="PIRSR" id="PIRSR623088-3"/>
    </source>
</evidence>
<gene>
    <name evidence="5" type="ORF">HHI36_024253</name>
</gene>
<keyword evidence="1 3" id="KW-0479">Metal-binding</keyword>
<evidence type="ECO:0000313" key="6">
    <source>
        <dbReference type="Proteomes" id="UP001516400"/>
    </source>
</evidence>
<accession>A0ABD2NYM2</accession>
<dbReference type="PROSITE" id="PS51845">
    <property type="entry name" value="PDEASE_I_2"/>
    <property type="match status" value="1"/>
</dbReference>
<feature type="binding site" evidence="3">
    <location>
        <position position="54"/>
    </location>
    <ligand>
        <name>Zn(2+)</name>
        <dbReference type="ChEBI" id="CHEBI:29105"/>
        <label>2</label>
    </ligand>
</feature>
<dbReference type="EMBL" id="JABFTP020000155">
    <property type="protein sequence ID" value="KAL3283735.1"/>
    <property type="molecule type" value="Genomic_DNA"/>
</dbReference>
<reference evidence="5 6" key="1">
    <citation type="journal article" date="2021" name="BMC Biol.">
        <title>Horizontally acquired antibacterial genes associated with adaptive radiation of ladybird beetles.</title>
        <authorList>
            <person name="Li H.S."/>
            <person name="Tang X.F."/>
            <person name="Huang Y.H."/>
            <person name="Xu Z.Y."/>
            <person name="Chen M.L."/>
            <person name="Du X.Y."/>
            <person name="Qiu B.Y."/>
            <person name="Chen P.T."/>
            <person name="Zhang W."/>
            <person name="Slipinski A."/>
            <person name="Escalona H.E."/>
            <person name="Waterhouse R.M."/>
            <person name="Zwick A."/>
            <person name="Pang H."/>
        </authorList>
    </citation>
    <scope>NUCLEOTIDE SEQUENCE [LARGE SCALE GENOMIC DNA]</scope>
    <source>
        <strain evidence="5">SYSU2018</strain>
    </source>
</reference>
<keyword evidence="2" id="KW-0378">Hydrolase</keyword>
<dbReference type="PRINTS" id="PR00387">
    <property type="entry name" value="PDIESTERASE1"/>
</dbReference>
<evidence type="ECO:0000259" key="4">
    <source>
        <dbReference type="PROSITE" id="PS51845"/>
    </source>
</evidence>
<dbReference type="Proteomes" id="UP001516400">
    <property type="component" value="Unassembled WGS sequence"/>
</dbReference>
<sequence>MYFQKFLYLGSVKTFVSFIAFETVTHFLLNTPALKSVFSPIEITAALLAACILDIHHPGMTNQIVRNSSSELGLTYNNKSVLAVAFKLLQNDGCDIFYNLTEDQRKTVREIIVSIVLNSDMSNHRKLLASLESLVRKKNAGFWLTIEQLQLNHKERLHLLGVIVHCADLSYPTKPSILYNQWSKHYMEELFLQSDKERKSFQMNFIDNIVYPLWNTWADFVYPDAENILLNLYENRNSHASSKPSTPFTYFKNNPLKYRITLQVNALYLNCRISSWRGFYTIQEEDEDMPKESERCAFSKPLFV</sequence>
<dbReference type="InterPro" id="IPR036971">
    <property type="entry name" value="PDEase_catalytic_dom_sf"/>
</dbReference>
<protein>
    <recommendedName>
        <fullName evidence="4">PDEase domain-containing protein</fullName>
    </recommendedName>
</protein>
<dbReference type="Gene3D" id="1.10.1300.10">
    <property type="entry name" value="3'5'-cyclic nucleotide phosphodiesterase, catalytic domain"/>
    <property type="match status" value="1"/>
</dbReference>
<dbReference type="PANTHER" id="PTHR11347">
    <property type="entry name" value="CYCLIC NUCLEOTIDE PHOSPHODIESTERASE"/>
    <property type="match status" value="1"/>
</dbReference>
<comment type="caution">
    <text evidence="5">The sequence shown here is derived from an EMBL/GenBank/DDBJ whole genome shotgun (WGS) entry which is preliminary data.</text>
</comment>
<proteinExistence type="predicted"/>
<name>A0ABD2NYM2_9CUCU</name>
<evidence type="ECO:0000256" key="1">
    <source>
        <dbReference type="ARBA" id="ARBA00022723"/>
    </source>
</evidence>
<feature type="binding site" evidence="3">
    <location>
        <position position="168"/>
    </location>
    <ligand>
        <name>Zn(2+)</name>
        <dbReference type="ChEBI" id="CHEBI:29105"/>
        <label>1</label>
    </ligand>
</feature>
<dbReference type="GO" id="GO:0016787">
    <property type="term" value="F:hydrolase activity"/>
    <property type="evidence" value="ECO:0007669"/>
    <property type="project" value="UniProtKB-KW"/>
</dbReference>
<dbReference type="InterPro" id="IPR002073">
    <property type="entry name" value="PDEase_catalytic_dom"/>
</dbReference>
<dbReference type="GO" id="GO:0046872">
    <property type="term" value="F:metal ion binding"/>
    <property type="evidence" value="ECO:0007669"/>
    <property type="project" value="UniProtKB-KW"/>
</dbReference>